<dbReference type="Proteomes" id="UP000027222">
    <property type="component" value="Unassembled WGS sequence"/>
</dbReference>
<gene>
    <name evidence="1" type="ORF">GALMADRAFT_212073</name>
</gene>
<dbReference type="HOGENOM" id="CLU_2277706_0_0_1"/>
<evidence type="ECO:0000313" key="2">
    <source>
        <dbReference type="Proteomes" id="UP000027222"/>
    </source>
</evidence>
<proteinExistence type="predicted"/>
<dbReference type="EMBL" id="KL142383">
    <property type="protein sequence ID" value="KDR74578.1"/>
    <property type="molecule type" value="Genomic_DNA"/>
</dbReference>
<reference evidence="2" key="1">
    <citation type="journal article" date="2014" name="Proc. Natl. Acad. Sci. U.S.A.">
        <title>Extensive sampling of basidiomycete genomes demonstrates inadequacy of the white-rot/brown-rot paradigm for wood decay fungi.</title>
        <authorList>
            <person name="Riley R."/>
            <person name="Salamov A.A."/>
            <person name="Brown D.W."/>
            <person name="Nagy L.G."/>
            <person name="Floudas D."/>
            <person name="Held B.W."/>
            <person name="Levasseur A."/>
            <person name="Lombard V."/>
            <person name="Morin E."/>
            <person name="Otillar R."/>
            <person name="Lindquist E.A."/>
            <person name="Sun H."/>
            <person name="LaButti K.M."/>
            <person name="Schmutz J."/>
            <person name="Jabbour D."/>
            <person name="Luo H."/>
            <person name="Baker S.E."/>
            <person name="Pisabarro A.G."/>
            <person name="Walton J.D."/>
            <person name="Blanchette R.A."/>
            <person name="Henrissat B."/>
            <person name="Martin F."/>
            <person name="Cullen D."/>
            <person name="Hibbett D.S."/>
            <person name="Grigoriev I.V."/>
        </authorList>
    </citation>
    <scope>NUCLEOTIDE SEQUENCE [LARGE SCALE GENOMIC DNA]</scope>
    <source>
        <strain evidence="2">CBS 339.88</strain>
    </source>
</reference>
<organism evidence="1 2">
    <name type="scientific">Galerina marginata (strain CBS 339.88)</name>
    <dbReference type="NCBI Taxonomy" id="685588"/>
    <lineage>
        <taxon>Eukaryota</taxon>
        <taxon>Fungi</taxon>
        <taxon>Dikarya</taxon>
        <taxon>Basidiomycota</taxon>
        <taxon>Agaricomycotina</taxon>
        <taxon>Agaricomycetes</taxon>
        <taxon>Agaricomycetidae</taxon>
        <taxon>Agaricales</taxon>
        <taxon>Agaricineae</taxon>
        <taxon>Strophariaceae</taxon>
        <taxon>Galerina</taxon>
    </lineage>
</organism>
<dbReference type="AlphaFoldDB" id="A0A067T6E8"/>
<protein>
    <submittedName>
        <fullName evidence="1">Uncharacterized protein</fullName>
    </submittedName>
</protein>
<keyword evidence="2" id="KW-1185">Reference proteome</keyword>
<name>A0A067T6E8_GALM3</name>
<accession>A0A067T6E8</accession>
<evidence type="ECO:0000313" key="1">
    <source>
        <dbReference type="EMBL" id="KDR74578.1"/>
    </source>
</evidence>
<sequence>MSGILVEQKKMVPMKKMISVSIREATSRRGNGVQNQEVGAIDIAIWVVTQLGPEAMPTERKIREPFDNDYLANHKSVKNLKLKKGDGEKLQLNIGVHSMSRN</sequence>